<protein>
    <submittedName>
        <fullName evidence="1">Uncharacterized protein</fullName>
    </submittedName>
</protein>
<keyword evidence="2" id="KW-1185">Reference proteome</keyword>
<proteinExistence type="predicted"/>
<sequence length="69" mass="8090">MPWDTNRIELADEQIQAQEVLDFGVCSEPQPADKPSFENADNIRFFIESDWFLEFNNHSLKHIGMSDFQ</sequence>
<reference evidence="1 2" key="1">
    <citation type="journal article" date="2017" name="Int J Environ Stud">
        <title>Does the Miocene-Pliocene relict legume Oxytropis triphylla form nitrogen-fixing nodules with a combination of bacterial strains?</title>
        <authorList>
            <person name="Safronova V."/>
            <person name="Belimov A."/>
            <person name="Sazanova A."/>
            <person name="Kuznetsova I."/>
            <person name="Popova J."/>
            <person name="Andronov E."/>
            <person name="Verkhozina A."/>
            <person name="Tikhonovich I."/>
        </authorList>
    </citation>
    <scope>NUCLEOTIDE SEQUENCE [LARGE SCALE GENOMIC DNA]</scope>
    <source>
        <strain evidence="1 2">Tri-38</strain>
    </source>
</reference>
<dbReference type="EMBL" id="MZMT01000028">
    <property type="protein sequence ID" value="PIO44557.1"/>
    <property type="molecule type" value="Genomic_DNA"/>
</dbReference>
<dbReference type="AlphaFoldDB" id="A0A2N9VYI9"/>
<accession>A0A2N9VYI9</accession>
<dbReference type="KEGG" id="pht:BLM14_25685"/>
<organism evidence="1 2">
    <name type="scientific">Phyllobacterium zundukense</name>
    <dbReference type="NCBI Taxonomy" id="1867719"/>
    <lineage>
        <taxon>Bacteria</taxon>
        <taxon>Pseudomonadati</taxon>
        <taxon>Pseudomonadota</taxon>
        <taxon>Alphaproteobacteria</taxon>
        <taxon>Hyphomicrobiales</taxon>
        <taxon>Phyllobacteriaceae</taxon>
        <taxon>Phyllobacterium</taxon>
    </lineage>
</organism>
<comment type="caution">
    <text evidence="1">The sequence shown here is derived from an EMBL/GenBank/DDBJ whole genome shotgun (WGS) entry which is preliminary data.</text>
</comment>
<evidence type="ECO:0000313" key="1">
    <source>
        <dbReference type="EMBL" id="PIO44557.1"/>
    </source>
</evidence>
<gene>
    <name evidence="1" type="ORF">B5P45_11815</name>
</gene>
<evidence type="ECO:0000313" key="2">
    <source>
        <dbReference type="Proteomes" id="UP000232163"/>
    </source>
</evidence>
<dbReference type="Proteomes" id="UP000232163">
    <property type="component" value="Unassembled WGS sequence"/>
</dbReference>
<name>A0A2N9VYI9_9HYPH</name>